<comment type="subunit">
    <text evidence="10">Component of the Sec protein translocase complex. Heterotrimer consisting of SecY, SecE and SecG subunits. The heterotrimers can form oligomers, although 1 heterotrimer is thought to be able to translocate proteins. Interacts with the ribosome. Interacts with SecDF, and other proteins may be involved. Interacts with SecA.</text>
</comment>
<dbReference type="PIRSF" id="PIRSF004557">
    <property type="entry name" value="SecY"/>
    <property type="match status" value="1"/>
</dbReference>
<feature type="transmembrane region" description="Helical" evidence="10">
    <location>
        <begin position="18"/>
        <end position="36"/>
    </location>
</feature>
<feature type="transmembrane region" description="Helical" evidence="10">
    <location>
        <begin position="144"/>
        <end position="164"/>
    </location>
</feature>
<keyword evidence="3 10" id="KW-0813">Transport</keyword>
<dbReference type="Gene3D" id="1.10.3370.10">
    <property type="entry name" value="SecY subunit domain"/>
    <property type="match status" value="1"/>
</dbReference>
<dbReference type="PROSITE" id="PS00755">
    <property type="entry name" value="SECY_1"/>
    <property type="match status" value="1"/>
</dbReference>
<name>A0A1Y3PKV2_9BACI</name>
<keyword evidence="10" id="KW-1003">Cell membrane</keyword>
<dbReference type="PANTHER" id="PTHR10906">
    <property type="entry name" value="SECY/SEC61-ALPHA FAMILY MEMBER"/>
    <property type="match status" value="1"/>
</dbReference>
<dbReference type="AlphaFoldDB" id="A0A1Y3PKV2"/>
<keyword evidence="5 10" id="KW-0653">Protein transport</keyword>
<gene>
    <name evidence="10" type="primary">secY</name>
    <name evidence="14" type="ORF">BAA01_11095</name>
</gene>
<keyword evidence="6 10" id="KW-1133">Transmembrane helix</keyword>
<feature type="transmembrane region" description="Helical" evidence="10">
    <location>
        <begin position="111"/>
        <end position="132"/>
    </location>
</feature>
<evidence type="ECO:0000256" key="7">
    <source>
        <dbReference type="ARBA" id="ARBA00023010"/>
    </source>
</evidence>
<dbReference type="GO" id="GO:0005886">
    <property type="term" value="C:plasma membrane"/>
    <property type="evidence" value="ECO:0007669"/>
    <property type="project" value="UniProtKB-SubCell"/>
</dbReference>
<dbReference type="GO" id="GO:0043952">
    <property type="term" value="P:protein transport by the Sec complex"/>
    <property type="evidence" value="ECO:0007669"/>
    <property type="project" value="UniProtKB-UniRule"/>
</dbReference>
<evidence type="ECO:0000256" key="9">
    <source>
        <dbReference type="ARBA" id="ARBA00039733"/>
    </source>
</evidence>
<accession>A0A1Y3PKV2</accession>
<proteinExistence type="inferred from homology"/>
<keyword evidence="8 10" id="KW-0472">Membrane</keyword>
<evidence type="ECO:0000256" key="13">
    <source>
        <dbReference type="RuleBase" id="RU004349"/>
    </source>
</evidence>
<dbReference type="PROSITE" id="PS00756">
    <property type="entry name" value="SECY_2"/>
    <property type="match status" value="1"/>
</dbReference>
<feature type="transmembrane region" description="Helical" evidence="10">
    <location>
        <begin position="310"/>
        <end position="329"/>
    </location>
</feature>
<dbReference type="GO" id="GO:0006605">
    <property type="term" value="P:protein targeting"/>
    <property type="evidence" value="ECO:0007669"/>
    <property type="project" value="UniProtKB-UniRule"/>
</dbReference>
<dbReference type="InterPro" id="IPR023201">
    <property type="entry name" value="SecY_dom_sf"/>
</dbReference>
<evidence type="ECO:0000256" key="3">
    <source>
        <dbReference type="ARBA" id="ARBA00022448"/>
    </source>
</evidence>
<feature type="transmembrane region" description="Helical" evidence="10">
    <location>
        <begin position="73"/>
        <end position="91"/>
    </location>
</feature>
<dbReference type="Pfam" id="PF00344">
    <property type="entry name" value="SecY"/>
    <property type="match status" value="1"/>
</dbReference>
<feature type="transmembrane region" description="Helical" evidence="10">
    <location>
        <begin position="365"/>
        <end position="386"/>
    </location>
</feature>
<dbReference type="EMBL" id="LZRT01000067">
    <property type="protein sequence ID" value="OUM87970.1"/>
    <property type="molecule type" value="Genomic_DNA"/>
</dbReference>
<evidence type="ECO:0000313" key="15">
    <source>
        <dbReference type="Proteomes" id="UP000196475"/>
    </source>
</evidence>
<comment type="function">
    <text evidence="10 11">The central subunit of the protein translocation channel SecYEG. Consists of two halves formed by TMs 1-5 and 6-10. These two domains form a lateral gate at the front which open onto the bilayer between TMs 2 and 7, and are clamped together by SecE at the back. The channel is closed by both a pore ring composed of hydrophobic SecY resides and a short helix (helix 2A) on the extracellular side of the membrane which forms a plug. The plug probably moves laterally to allow the channel to open. The ring and the pore may move independently.</text>
</comment>
<evidence type="ECO:0000313" key="14">
    <source>
        <dbReference type="EMBL" id="OUM87970.1"/>
    </source>
</evidence>
<evidence type="ECO:0000256" key="6">
    <source>
        <dbReference type="ARBA" id="ARBA00022989"/>
    </source>
</evidence>
<dbReference type="FunFam" id="1.10.3370.10:FF:000001">
    <property type="entry name" value="Preprotein translocase subunit SecY"/>
    <property type="match status" value="1"/>
</dbReference>
<organism evidence="14 15">
    <name type="scientific">Bacillus thermozeamaize</name>
    <dbReference type="NCBI Taxonomy" id="230954"/>
    <lineage>
        <taxon>Bacteria</taxon>
        <taxon>Bacillati</taxon>
        <taxon>Bacillota</taxon>
        <taxon>Bacilli</taxon>
        <taxon>Bacillales</taxon>
        <taxon>Bacillaceae</taxon>
        <taxon>Bacillus</taxon>
    </lineage>
</organism>
<dbReference type="InterPro" id="IPR026593">
    <property type="entry name" value="SecY"/>
</dbReference>
<dbReference type="InterPro" id="IPR030659">
    <property type="entry name" value="SecY_CS"/>
</dbReference>
<comment type="caution">
    <text evidence="14">The sequence shown here is derived from an EMBL/GenBank/DDBJ whole genome shotgun (WGS) entry which is preliminary data.</text>
</comment>
<dbReference type="GO" id="GO:0065002">
    <property type="term" value="P:intracellular protein transmembrane transport"/>
    <property type="evidence" value="ECO:0007669"/>
    <property type="project" value="UniProtKB-UniRule"/>
</dbReference>
<evidence type="ECO:0000256" key="4">
    <source>
        <dbReference type="ARBA" id="ARBA00022692"/>
    </source>
</evidence>
<evidence type="ECO:0000256" key="1">
    <source>
        <dbReference type="ARBA" id="ARBA00004141"/>
    </source>
</evidence>
<evidence type="ECO:0000256" key="5">
    <source>
        <dbReference type="ARBA" id="ARBA00022927"/>
    </source>
</evidence>
<keyword evidence="4 10" id="KW-0812">Transmembrane</keyword>
<dbReference type="NCBIfam" id="TIGR00967">
    <property type="entry name" value="3a0501s007"/>
    <property type="match status" value="1"/>
</dbReference>
<reference evidence="15" key="1">
    <citation type="submission" date="2016-06" db="EMBL/GenBank/DDBJ databases">
        <authorList>
            <person name="Nascimento L."/>
            <person name="Pereira R.V."/>
            <person name="Martins L.F."/>
            <person name="Quaggio R.B."/>
            <person name="Silva A.M."/>
            <person name="Setubal J.C."/>
        </authorList>
    </citation>
    <scope>NUCLEOTIDE SEQUENCE [LARGE SCALE GENOMIC DNA]</scope>
</reference>
<dbReference type="SUPFAM" id="SSF103491">
    <property type="entry name" value="Preprotein translocase SecY subunit"/>
    <property type="match status" value="1"/>
</dbReference>
<evidence type="ECO:0000256" key="12">
    <source>
        <dbReference type="RuleBase" id="RU003484"/>
    </source>
</evidence>
<comment type="similarity">
    <text evidence="2 10 13">Belongs to the SecY/SEC61-alpha family.</text>
</comment>
<feature type="transmembrane region" description="Helical" evidence="10">
    <location>
        <begin position="266"/>
        <end position="290"/>
    </location>
</feature>
<comment type="subcellular location">
    <subcellularLocation>
        <location evidence="10">Cell membrane</location>
        <topology evidence="10">Multi-pass membrane protein</topology>
    </subcellularLocation>
    <subcellularLocation>
        <location evidence="1 12">Membrane</location>
        <topology evidence="1 12">Multi-pass membrane protein</topology>
    </subcellularLocation>
</comment>
<evidence type="ECO:0000256" key="2">
    <source>
        <dbReference type="ARBA" id="ARBA00005751"/>
    </source>
</evidence>
<keyword evidence="7 10" id="KW-0811">Translocation</keyword>
<evidence type="ECO:0000256" key="11">
    <source>
        <dbReference type="RuleBase" id="RU000537"/>
    </source>
</evidence>
<dbReference type="InterPro" id="IPR002208">
    <property type="entry name" value="SecY/SEC61-alpha"/>
</dbReference>
<feature type="transmembrane region" description="Helical" evidence="10">
    <location>
        <begin position="392"/>
        <end position="411"/>
    </location>
</feature>
<protein>
    <recommendedName>
        <fullName evidence="9 10">Protein translocase subunit SecY</fullName>
    </recommendedName>
</protein>
<dbReference type="Proteomes" id="UP000196475">
    <property type="component" value="Unassembled WGS sequence"/>
</dbReference>
<dbReference type="HAMAP" id="MF_01465">
    <property type="entry name" value="SecY"/>
    <property type="match status" value="1"/>
</dbReference>
<evidence type="ECO:0000256" key="8">
    <source>
        <dbReference type="ARBA" id="ARBA00023136"/>
    </source>
</evidence>
<dbReference type="PRINTS" id="PR00303">
    <property type="entry name" value="SECYTRNLCASE"/>
</dbReference>
<feature type="transmembrane region" description="Helical" evidence="10">
    <location>
        <begin position="209"/>
        <end position="232"/>
    </location>
</feature>
<sequence>MFETLSNIFRISDLRRRIFYTLMILVVFRIGCFIPAPNINVDLLNFESNNIFGFLNVFGGGALENFSIFAMGVYPYITASIIVQLLAMDVVPKFAEWAKQGQEGRRKLAQFTRYFTIVLGLIQAFGMTIGFNRVFPGLVENPGFGTYLLIVLTLTAGTALLMWMGEQINEKGIGNGISIIIFGGIVAGLPNAARAIYASEFFGASDQWFLNLVKVLAILLVVIAIIVGVIFVQQGIRRIPVQYAKRVVGRRMYGGQMTHLPIRVNAAGVIPVIFAMALLIFPSTIASFWQGHAVADWIIEHFNYNRPLGMFLYVLLIIGFTYFYTFVQINPSQLAENLKKNGGYIPGVRPGKATEAYVMGVLNRITLTGALFLAAVAILPVFFTAVTNLPQTVQLGGTSLLIVVGVALDTMKQIDSQLVKRHYKGFIK</sequence>
<feature type="transmembrane region" description="Helical" evidence="10">
    <location>
        <begin position="176"/>
        <end position="197"/>
    </location>
</feature>
<evidence type="ECO:0000256" key="10">
    <source>
        <dbReference type="HAMAP-Rule" id="MF_01465"/>
    </source>
</evidence>